<keyword evidence="1" id="KW-0808">Transferase</keyword>
<evidence type="ECO:0000313" key="2">
    <source>
        <dbReference type="Proteomes" id="UP000321479"/>
    </source>
</evidence>
<dbReference type="OrthoDB" id="179394at2"/>
<dbReference type="KEGG" id="mgin:FRZ54_19710"/>
<dbReference type="GO" id="GO:0019748">
    <property type="term" value="P:secondary metabolic process"/>
    <property type="evidence" value="ECO:0007669"/>
    <property type="project" value="InterPro"/>
</dbReference>
<evidence type="ECO:0000313" key="1">
    <source>
        <dbReference type="EMBL" id="QEC65730.1"/>
    </source>
</evidence>
<dbReference type="AlphaFoldDB" id="A0A5B8V2T4"/>
<dbReference type="InterPro" id="IPR011009">
    <property type="entry name" value="Kinase-like_dom_sf"/>
</dbReference>
<sequence>MLTRYKSLWTLVADGKPFVTHSSLLQPVIYKDMPCMLKVAMADEERRGNLLMSRWQGNAVARILKFDKQAILMERAAGARSLAEMAVNGRDNEASNIICSVVHQLHTAKSPYPAELIALDIWFKDLEPAAGKYGGVLTGCSRVANTLLNAGGNTIALHGDIHHGNILDFGDKGWLAIDPKGLIGERTFDYANIFCNPDAATATTPGRLETQVLEISKAARLEAEQLLRWVVAWAGLSAAWGLNDGENADVALHIAEIASAELSKFG</sequence>
<dbReference type="Proteomes" id="UP000321479">
    <property type="component" value="Chromosome"/>
</dbReference>
<reference evidence="1 2" key="1">
    <citation type="journal article" date="2017" name="Curr. Microbiol.">
        <title>Mucilaginibacter ginsenosidivorans sp. nov., Isolated from Soil of Ginseng Field.</title>
        <authorList>
            <person name="Kim M.M."/>
            <person name="Siddiqi M.Z."/>
            <person name="Im W.T."/>
        </authorList>
    </citation>
    <scope>NUCLEOTIDE SEQUENCE [LARGE SCALE GENOMIC DNA]</scope>
    <source>
        <strain evidence="1 2">Gsoil 3017</strain>
    </source>
</reference>
<dbReference type="InterPro" id="IPR006748">
    <property type="entry name" value="NH2Glyco/OHUrea_AB-resist_kin"/>
</dbReference>
<proteinExistence type="predicted"/>
<name>A0A5B8V2T4_9SPHI</name>
<keyword evidence="1" id="KW-0418">Kinase</keyword>
<accession>A0A5B8V2T4</accession>
<dbReference type="GO" id="GO:0016773">
    <property type="term" value="F:phosphotransferase activity, alcohol group as acceptor"/>
    <property type="evidence" value="ECO:0007669"/>
    <property type="project" value="InterPro"/>
</dbReference>
<dbReference type="EMBL" id="CP042436">
    <property type="protein sequence ID" value="QEC65730.1"/>
    <property type="molecule type" value="Genomic_DNA"/>
</dbReference>
<dbReference type="GO" id="GO:0016301">
    <property type="term" value="F:kinase activity"/>
    <property type="evidence" value="ECO:0007669"/>
    <property type="project" value="UniProtKB-KW"/>
</dbReference>
<protein>
    <submittedName>
        <fullName evidence="1">3'-kinase</fullName>
    </submittedName>
</protein>
<dbReference type="Pfam" id="PF04655">
    <property type="entry name" value="APH_6_hur"/>
    <property type="match status" value="1"/>
</dbReference>
<dbReference type="SUPFAM" id="SSF56112">
    <property type="entry name" value="Protein kinase-like (PK-like)"/>
    <property type="match status" value="1"/>
</dbReference>
<gene>
    <name evidence="1" type="ORF">FRZ54_19710</name>
</gene>
<keyword evidence="2" id="KW-1185">Reference proteome</keyword>
<organism evidence="1 2">
    <name type="scientific">Mucilaginibacter ginsenosidivorans</name>
    <dbReference type="NCBI Taxonomy" id="398053"/>
    <lineage>
        <taxon>Bacteria</taxon>
        <taxon>Pseudomonadati</taxon>
        <taxon>Bacteroidota</taxon>
        <taxon>Sphingobacteriia</taxon>
        <taxon>Sphingobacteriales</taxon>
        <taxon>Sphingobacteriaceae</taxon>
        <taxon>Mucilaginibacter</taxon>
    </lineage>
</organism>